<dbReference type="PANTHER" id="PTHR45453:SF1">
    <property type="entry name" value="PHOSPHATE REGULON SENSOR PROTEIN PHOR"/>
    <property type="match status" value="1"/>
</dbReference>
<dbReference type="PRINTS" id="PR00344">
    <property type="entry name" value="BCTRLSENSOR"/>
</dbReference>
<evidence type="ECO:0000313" key="10">
    <source>
        <dbReference type="Proteomes" id="UP000315938"/>
    </source>
</evidence>
<dbReference type="InterPro" id="IPR036890">
    <property type="entry name" value="HATPase_C_sf"/>
</dbReference>
<evidence type="ECO:0000256" key="6">
    <source>
        <dbReference type="ARBA" id="ARBA00023012"/>
    </source>
</evidence>
<name>A0A553IGD3_ACHLA</name>
<keyword evidence="7" id="KW-1133">Transmembrane helix</keyword>
<dbReference type="Gene3D" id="3.30.565.10">
    <property type="entry name" value="Histidine kinase-like ATPase, C-terminal domain"/>
    <property type="match status" value="1"/>
</dbReference>
<accession>A0A553IGD3</accession>
<evidence type="ECO:0000313" key="9">
    <source>
        <dbReference type="EMBL" id="TRX99259.1"/>
    </source>
</evidence>
<dbReference type="EC" id="2.7.13.3" evidence="2"/>
<dbReference type="GO" id="GO:0000155">
    <property type="term" value="F:phosphorelay sensor kinase activity"/>
    <property type="evidence" value="ECO:0007669"/>
    <property type="project" value="InterPro"/>
</dbReference>
<dbReference type="InterPro" id="IPR003594">
    <property type="entry name" value="HATPase_dom"/>
</dbReference>
<dbReference type="SUPFAM" id="SSF47384">
    <property type="entry name" value="Homodimeric domain of signal transducing histidine kinase"/>
    <property type="match status" value="1"/>
</dbReference>
<dbReference type="GO" id="GO:0016036">
    <property type="term" value="P:cellular response to phosphate starvation"/>
    <property type="evidence" value="ECO:0007669"/>
    <property type="project" value="TreeGrafter"/>
</dbReference>
<dbReference type="Pfam" id="PF02518">
    <property type="entry name" value="HATPase_c"/>
    <property type="match status" value="1"/>
</dbReference>
<dbReference type="FunFam" id="3.30.565.10:FF:000006">
    <property type="entry name" value="Sensor histidine kinase WalK"/>
    <property type="match status" value="1"/>
</dbReference>
<dbReference type="AlphaFoldDB" id="A0A553IGD3"/>
<comment type="catalytic activity">
    <reaction evidence="1">
        <text>ATP + protein L-histidine = ADP + protein N-phospho-L-histidine.</text>
        <dbReference type="EC" id="2.7.13.3"/>
    </reaction>
</comment>
<comment type="caution">
    <text evidence="9">The sequence shown here is derived from an EMBL/GenBank/DDBJ whole genome shotgun (WGS) entry which is preliminary data.</text>
</comment>
<keyword evidence="6" id="KW-0902">Two-component regulatory system</keyword>
<evidence type="ECO:0000256" key="7">
    <source>
        <dbReference type="SAM" id="Phobius"/>
    </source>
</evidence>
<dbReference type="InterPro" id="IPR003661">
    <property type="entry name" value="HisK_dim/P_dom"/>
</dbReference>
<dbReference type="SUPFAM" id="SSF55874">
    <property type="entry name" value="ATPase domain of HSP90 chaperone/DNA topoisomerase II/histidine kinase"/>
    <property type="match status" value="1"/>
</dbReference>
<keyword evidence="5" id="KW-0418">Kinase</keyword>
<keyword evidence="7" id="KW-0812">Transmembrane</keyword>
<evidence type="ECO:0000256" key="1">
    <source>
        <dbReference type="ARBA" id="ARBA00000085"/>
    </source>
</evidence>
<dbReference type="EMBL" id="VKID01000002">
    <property type="protein sequence ID" value="TRX99259.1"/>
    <property type="molecule type" value="Genomic_DNA"/>
</dbReference>
<feature type="domain" description="Histidine kinase" evidence="8">
    <location>
        <begin position="207"/>
        <end position="415"/>
    </location>
</feature>
<keyword evidence="7" id="KW-0472">Membrane</keyword>
<dbReference type="Pfam" id="PF00512">
    <property type="entry name" value="HisKA"/>
    <property type="match status" value="1"/>
</dbReference>
<gene>
    <name evidence="9" type="ORF">FNV44_06035</name>
</gene>
<dbReference type="Gene3D" id="1.10.287.130">
    <property type="match status" value="1"/>
</dbReference>
<dbReference type="SMART" id="SM00388">
    <property type="entry name" value="HisKA"/>
    <property type="match status" value="1"/>
</dbReference>
<dbReference type="RefSeq" id="WP_064211968.1">
    <property type="nucleotide sequence ID" value="NZ_JACAOE010000002.1"/>
</dbReference>
<dbReference type="GO" id="GO:0004721">
    <property type="term" value="F:phosphoprotein phosphatase activity"/>
    <property type="evidence" value="ECO:0007669"/>
    <property type="project" value="TreeGrafter"/>
</dbReference>
<keyword evidence="3" id="KW-0597">Phosphoprotein</keyword>
<feature type="transmembrane region" description="Helical" evidence="7">
    <location>
        <begin position="36"/>
        <end position="55"/>
    </location>
</feature>
<keyword evidence="4" id="KW-0808">Transferase</keyword>
<dbReference type="InterPro" id="IPR050351">
    <property type="entry name" value="BphY/WalK/GraS-like"/>
</dbReference>
<protein>
    <recommendedName>
        <fullName evidence="2">histidine kinase</fullName>
        <ecNumber evidence="2">2.7.13.3</ecNumber>
    </recommendedName>
</protein>
<evidence type="ECO:0000256" key="2">
    <source>
        <dbReference type="ARBA" id="ARBA00012438"/>
    </source>
</evidence>
<dbReference type="CDD" id="cd00082">
    <property type="entry name" value="HisKA"/>
    <property type="match status" value="1"/>
</dbReference>
<dbReference type="InterPro" id="IPR005467">
    <property type="entry name" value="His_kinase_dom"/>
</dbReference>
<dbReference type="PANTHER" id="PTHR45453">
    <property type="entry name" value="PHOSPHATE REGULON SENSOR PROTEIN PHOR"/>
    <property type="match status" value="1"/>
</dbReference>
<feature type="transmembrane region" description="Helical" evidence="7">
    <location>
        <begin position="7"/>
        <end position="30"/>
    </location>
</feature>
<dbReference type="Proteomes" id="UP000315938">
    <property type="component" value="Unassembled WGS sequence"/>
</dbReference>
<dbReference type="SMART" id="SM00387">
    <property type="entry name" value="HATPase_c"/>
    <property type="match status" value="1"/>
</dbReference>
<evidence type="ECO:0000259" key="8">
    <source>
        <dbReference type="PROSITE" id="PS50109"/>
    </source>
</evidence>
<dbReference type="InterPro" id="IPR004358">
    <property type="entry name" value="Sig_transdc_His_kin-like_C"/>
</dbReference>
<dbReference type="GO" id="GO:0005886">
    <property type="term" value="C:plasma membrane"/>
    <property type="evidence" value="ECO:0007669"/>
    <property type="project" value="TreeGrafter"/>
</dbReference>
<dbReference type="InterPro" id="IPR036097">
    <property type="entry name" value="HisK_dim/P_sf"/>
</dbReference>
<dbReference type="CDD" id="cd00075">
    <property type="entry name" value="HATPase"/>
    <property type="match status" value="1"/>
</dbReference>
<organism evidence="9 10">
    <name type="scientific">Acholeplasma laidlawii</name>
    <dbReference type="NCBI Taxonomy" id="2148"/>
    <lineage>
        <taxon>Bacteria</taxon>
        <taxon>Bacillati</taxon>
        <taxon>Mycoplasmatota</taxon>
        <taxon>Mollicutes</taxon>
        <taxon>Acholeplasmatales</taxon>
        <taxon>Acholeplasmataceae</taxon>
        <taxon>Acholeplasma</taxon>
    </lineage>
</organism>
<sequence length="415" mass="48269">MDLNKKIFIRLGIYVGILLTLFFIVNQILHPEMSNIFIYLIFLATGEILVIALYFEYKAYFSRYDINKQAVDRDFLVKELDRLNHELKAKEDQMLFISSFAGQGIILINHLKEIIYANDTAVNLLHIVETKDKLFMNRIRHTVIKEQILKTFESKAHEKQNYKIGHKNLNVNTISTEQSKENFVLVIIEDLTDQVQLQNVKKDFFSYAGHELKTPITVLRGYAELIQHEIITGSEAKEVSTKMVELADYMKGFVDDMLMLSRLETFVDGPIETIDLKKMLLDTLDYYHRSIQEKSIKVELNVDDISFEGDKIDITKLFKNMIENAIKYNKEQGTIKIDLKRNLNQIVFVIEDTGLGIPFKDQDRVFERFYRVNEVRKEPGTGLGLAIVKHIVNKYHGHISVESVENEFTKFTIVI</sequence>
<evidence type="ECO:0000256" key="3">
    <source>
        <dbReference type="ARBA" id="ARBA00022553"/>
    </source>
</evidence>
<proteinExistence type="predicted"/>
<dbReference type="PROSITE" id="PS50109">
    <property type="entry name" value="HIS_KIN"/>
    <property type="match status" value="1"/>
</dbReference>
<evidence type="ECO:0000256" key="4">
    <source>
        <dbReference type="ARBA" id="ARBA00022679"/>
    </source>
</evidence>
<evidence type="ECO:0000256" key="5">
    <source>
        <dbReference type="ARBA" id="ARBA00022777"/>
    </source>
</evidence>
<reference evidence="9 10" key="1">
    <citation type="submission" date="2019-07" db="EMBL/GenBank/DDBJ databases">
        <title>Genome sequence of Acholeplasma laidlawii strain with increased resistance to erythromycin.</title>
        <authorList>
            <person name="Medvedeva E.S."/>
            <person name="Baranova N.B."/>
            <person name="Siniagina M.N."/>
            <person name="Mouzykantov A."/>
            <person name="Chernova O.A."/>
            <person name="Chernov V.M."/>
        </authorList>
    </citation>
    <scope>NUCLEOTIDE SEQUENCE [LARGE SCALE GENOMIC DNA]</scope>
    <source>
        <strain evidence="9 10">PG8REry</strain>
    </source>
</reference>